<keyword evidence="5" id="KW-0472">Membrane</keyword>
<name>A0A3L6Q4L4_PANMI</name>
<dbReference type="AlphaFoldDB" id="A0A3L6Q4L4"/>
<evidence type="ECO:0000256" key="4">
    <source>
        <dbReference type="ARBA" id="ARBA00023004"/>
    </source>
</evidence>
<protein>
    <submittedName>
        <fullName evidence="6">Uncharacterized protein</fullName>
    </submittedName>
</protein>
<keyword evidence="4" id="KW-0408">Iron</keyword>
<gene>
    <name evidence="6" type="ORF">C2845_PM15G19160</name>
</gene>
<organism evidence="6 7">
    <name type="scientific">Panicum miliaceum</name>
    <name type="common">Proso millet</name>
    <name type="synonym">Broomcorn millet</name>
    <dbReference type="NCBI Taxonomy" id="4540"/>
    <lineage>
        <taxon>Eukaryota</taxon>
        <taxon>Viridiplantae</taxon>
        <taxon>Streptophyta</taxon>
        <taxon>Embryophyta</taxon>
        <taxon>Tracheophyta</taxon>
        <taxon>Spermatophyta</taxon>
        <taxon>Magnoliopsida</taxon>
        <taxon>Liliopsida</taxon>
        <taxon>Poales</taxon>
        <taxon>Poaceae</taxon>
        <taxon>PACMAD clade</taxon>
        <taxon>Panicoideae</taxon>
        <taxon>Panicodae</taxon>
        <taxon>Paniceae</taxon>
        <taxon>Panicinae</taxon>
        <taxon>Panicum</taxon>
        <taxon>Panicum sect. Panicum</taxon>
    </lineage>
</organism>
<evidence type="ECO:0000256" key="5">
    <source>
        <dbReference type="SAM" id="Phobius"/>
    </source>
</evidence>
<comment type="caution">
    <text evidence="6">The sequence shown here is derived from an EMBL/GenBank/DDBJ whole genome shotgun (WGS) entry which is preliminary data.</text>
</comment>
<keyword evidence="2" id="KW-0479">Metal-binding</keyword>
<dbReference type="STRING" id="4540.A0A3L6Q4L4"/>
<keyword evidence="5" id="KW-0812">Transmembrane</keyword>
<dbReference type="GO" id="GO:0020037">
    <property type="term" value="F:heme binding"/>
    <property type="evidence" value="ECO:0007669"/>
    <property type="project" value="InterPro"/>
</dbReference>
<dbReference type="GO" id="GO:0016705">
    <property type="term" value="F:oxidoreductase activity, acting on paired donors, with incorporation or reduction of molecular oxygen"/>
    <property type="evidence" value="ECO:0007669"/>
    <property type="project" value="InterPro"/>
</dbReference>
<dbReference type="InterPro" id="IPR001128">
    <property type="entry name" value="Cyt_P450"/>
</dbReference>
<dbReference type="Gene3D" id="1.10.630.10">
    <property type="entry name" value="Cytochrome P450"/>
    <property type="match status" value="1"/>
</dbReference>
<accession>A0A3L6Q4L4</accession>
<dbReference type="GO" id="GO:0005506">
    <property type="term" value="F:iron ion binding"/>
    <property type="evidence" value="ECO:0007669"/>
    <property type="project" value="InterPro"/>
</dbReference>
<evidence type="ECO:0000313" key="7">
    <source>
        <dbReference type="Proteomes" id="UP000275267"/>
    </source>
</evidence>
<proteinExistence type="inferred from homology"/>
<dbReference type="Pfam" id="PF00067">
    <property type="entry name" value="p450"/>
    <property type="match status" value="1"/>
</dbReference>
<keyword evidence="7" id="KW-1185">Reference proteome</keyword>
<dbReference type="SUPFAM" id="SSF48264">
    <property type="entry name" value="Cytochrome P450"/>
    <property type="match status" value="1"/>
</dbReference>
<dbReference type="EMBL" id="PQIB02000013">
    <property type="protein sequence ID" value="RLM73614.1"/>
    <property type="molecule type" value="Genomic_DNA"/>
</dbReference>
<evidence type="ECO:0000256" key="2">
    <source>
        <dbReference type="ARBA" id="ARBA00022723"/>
    </source>
</evidence>
<dbReference type="OrthoDB" id="1470350at2759"/>
<keyword evidence="5" id="KW-1133">Transmembrane helix</keyword>
<evidence type="ECO:0000313" key="6">
    <source>
        <dbReference type="EMBL" id="RLM73614.1"/>
    </source>
</evidence>
<evidence type="ECO:0000256" key="1">
    <source>
        <dbReference type="ARBA" id="ARBA00010617"/>
    </source>
</evidence>
<keyword evidence="3" id="KW-0560">Oxidoreductase</keyword>
<sequence>MDSPPSHPALLAPSLVLLLLLALYLARRRRGAGKNRKYPPVAGTVLHQLLNFGRLVEYQTELARRTPRLIDDFVVGLLLLQDAKCCFSDDTLPDGYAVNEGDMAGPRVCLGKEFAYRQMKVFMAVLLYLFRFELWDANATVGYRAMLTLKMDCPLHVRASLRR</sequence>
<dbReference type="PANTHER" id="PTHR24296">
    <property type="entry name" value="CYTOCHROME P450"/>
    <property type="match status" value="1"/>
</dbReference>
<evidence type="ECO:0000256" key="3">
    <source>
        <dbReference type="ARBA" id="ARBA00023002"/>
    </source>
</evidence>
<comment type="similarity">
    <text evidence="1">Belongs to the cytochrome P450 family.</text>
</comment>
<dbReference type="GO" id="GO:0004497">
    <property type="term" value="F:monooxygenase activity"/>
    <property type="evidence" value="ECO:0007669"/>
    <property type="project" value="InterPro"/>
</dbReference>
<feature type="transmembrane region" description="Helical" evidence="5">
    <location>
        <begin position="6"/>
        <end position="26"/>
    </location>
</feature>
<dbReference type="Proteomes" id="UP000275267">
    <property type="component" value="Unassembled WGS sequence"/>
</dbReference>
<reference evidence="7" key="1">
    <citation type="journal article" date="2019" name="Nat. Commun.">
        <title>The genome of broomcorn millet.</title>
        <authorList>
            <person name="Zou C."/>
            <person name="Miki D."/>
            <person name="Li D."/>
            <person name="Tang Q."/>
            <person name="Xiao L."/>
            <person name="Rajput S."/>
            <person name="Deng P."/>
            <person name="Jia W."/>
            <person name="Huang R."/>
            <person name="Zhang M."/>
            <person name="Sun Y."/>
            <person name="Hu J."/>
            <person name="Fu X."/>
            <person name="Schnable P.S."/>
            <person name="Li F."/>
            <person name="Zhang H."/>
            <person name="Feng B."/>
            <person name="Zhu X."/>
            <person name="Liu R."/>
            <person name="Schnable J.C."/>
            <person name="Zhu J.-K."/>
            <person name="Zhang H."/>
        </authorList>
    </citation>
    <scope>NUCLEOTIDE SEQUENCE [LARGE SCALE GENOMIC DNA]</scope>
</reference>
<dbReference type="InterPro" id="IPR036396">
    <property type="entry name" value="Cyt_P450_sf"/>
</dbReference>